<feature type="region of interest" description="Disordered" evidence="1">
    <location>
        <begin position="1"/>
        <end position="21"/>
    </location>
</feature>
<dbReference type="EMBL" id="JABWAB010000001">
    <property type="protein sequence ID" value="KAF6058857.1"/>
    <property type="molecule type" value="Genomic_DNA"/>
</dbReference>
<proteinExistence type="predicted"/>
<organism evidence="2 3">
    <name type="scientific">Candida parapsilosis</name>
    <name type="common">Yeast</name>
    <dbReference type="NCBI Taxonomy" id="5480"/>
    <lineage>
        <taxon>Eukaryota</taxon>
        <taxon>Fungi</taxon>
        <taxon>Dikarya</taxon>
        <taxon>Ascomycota</taxon>
        <taxon>Saccharomycotina</taxon>
        <taxon>Pichiomycetes</taxon>
        <taxon>Debaryomycetaceae</taxon>
        <taxon>Candida/Lodderomyces clade</taxon>
        <taxon>Candida</taxon>
    </lineage>
</organism>
<accession>A0A8X7NR61</accession>
<feature type="compositionally biased region" description="Polar residues" evidence="1">
    <location>
        <begin position="1"/>
        <end position="11"/>
    </location>
</feature>
<comment type="caution">
    <text evidence="2">The sequence shown here is derived from an EMBL/GenBank/DDBJ whole genome shotgun (WGS) entry which is preliminary data.</text>
</comment>
<gene>
    <name evidence="2" type="ORF">FOB60_000439</name>
</gene>
<reference evidence="2" key="1">
    <citation type="submission" date="2020-03" db="EMBL/GenBank/DDBJ databases">
        <title>FDA dAtabase for Regulatory Grade micrObial Sequences (FDA-ARGOS): Supporting development and validation of Infectious Disease Dx tests.</title>
        <authorList>
            <person name="Campos J."/>
            <person name="Goldberg B."/>
            <person name="Tallon L."/>
            <person name="Sadzewicz L."/>
            <person name="Vavikolanu K."/>
            <person name="Mehta A."/>
            <person name="Aluvathingal J."/>
            <person name="Nadendla S."/>
            <person name="Nandy P."/>
            <person name="Geyer C."/>
            <person name="Yan Y."/>
            <person name="Sichtig H."/>
        </authorList>
    </citation>
    <scope>NUCLEOTIDE SEQUENCE [LARGE SCALE GENOMIC DNA]</scope>
    <source>
        <strain evidence="2">FDAARGOS_652</strain>
    </source>
</reference>
<dbReference type="Gene3D" id="3.90.1140.10">
    <property type="entry name" value="Cyclic phosphodiesterase"/>
    <property type="match status" value="1"/>
</dbReference>
<evidence type="ECO:0000256" key="1">
    <source>
        <dbReference type="SAM" id="MobiDB-lite"/>
    </source>
</evidence>
<dbReference type="Proteomes" id="UP000590412">
    <property type="component" value="Unassembled WGS sequence"/>
</dbReference>
<sequence>MDLIQNYTSDSDSQEEEEEGLVSAHTLKRIGELHSLQSQPLPTPPPIQIFSQQYQNMHSASKVSAIFTSMPWTPSVTALSQLEKAVNYVVSQIPALSQNYKFVAPNKDPFRVEKHHITIFPTLHMKEEYESQYTSLMRERLNSIKPPANLIYKADLAKNQSPLLKLLDNSKPSIRLSFQSTMSICKSPLKDSLFCTIEINQTPDSLSYFNNLIEGCKTSAEKSNAQVQFPELLNDPMHVSVATGYVIRKSMSVGEVDKINQHVTALDISQFTKDIPIVVNELTIRNMYQMTSTSLPLI</sequence>
<name>A0A8X7NR61_CANPA</name>
<evidence type="ECO:0000313" key="3">
    <source>
        <dbReference type="Proteomes" id="UP000590412"/>
    </source>
</evidence>
<protein>
    <recommendedName>
        <fullName evidence="4">U6 snRNA phosphodiesterase</fullName>
    </recommendedName>
</protein>
<dbReference type="AlphaFoldDB" id="A0A8X7NR61"/>
<evidence type="ECO:0000313" key="2">
    <source>
        <dbReference type="EMBL" id="KAF6058857.1"/>
    </source>
</evidence>
<evidence type="ECO:0008006" key="4">
    <source>
        <dbReference type="Google" id="ProtNLM"/>
    </source>
</evidence>